<evidence type="ECO:0000313" key="2">
    <source>
        <dbReference type="Proteomes" id="UP000184076"/>
    </source>
</evidence>
<gene>
    <name evidence="1" type="ORF">SAMN02745206_02563</name>
</gene>
<evidence type="ECO:0008006" key="3">
    <source>
        <dbReference type="Google" id="ProtNLM"/>
    </source>
</evidence>
<dbReference type="InterPro" id="IPR014858">
    <property type="entry name" value="BrxB"/>
</dbReference>
<dbReference type="AlphaFoldDB" id="A0A1M5E150"/>
<dbReference type="STRING" id="1121391.SAMN02745206_02563"/>
<reference evidence="2" key="1">
    <citation type="submission" date="2016-11" db="EMBL/GenBank/DDBJ databases">
        <authorList>
            <person name="Varghese N."/>
            <person name="Submissions S."/>
        </authorList>
    </citation>
    <scope>NUCLEOTIDE SEQUENCE [LARGE SCALE GENOMIC DNA]</scope>
    <source>
        <strain evidence="2">DSM 9756</strain>
    </source>
</reference>
<name>A0A1M5E150_9BACT</name>
<protein>
    <recommendedName>
        <fullName evidence="3">DUF1788 domain-containing protein</fullName>
    </recommendedName>
</protein>
<proteinExistence type="predicted"/>
<keyword evidence="2" id="KW-1185">Reference proteome</keyword>
<dbReference type="OrthoDB" id="1093513at2"/>
<dbReference type="Proteomes" id="UP000184076">
    <property type="component" value="Unassembled WGS sequence"/>
</dbReference>
<sequence length="188" mass="21457">MYSLDSAFNELIDKIRDPDALNPAKSDPIFYFAYPPELMLDLKRRLPRWTSKIREAGFDVRRVSLADILWGLVDDSGRWDDWLKLEADADVDQINEAVRDVLRQGNALVDRVAEAVESAPEGTVVLLTEAELLHPYFRTRTIESRLHDKVGTPTVIFYPGRRSGQYGLHFLDFYPVDGNYRSTLLGGL</sequence>
<dbReference type="EMBL" id="FQVB01000025">
    <property type="protein sequence ID" value="SHF72998.1"/>
    <property type="molecule type" value="Genomic_DNA"/>
</dbReference>
<dbReference type="RefSeq" id="WP_073040090.1">
    <property type="nucleotide sequence ID" value="NZ_FQVB01000025.1"/>
</dbReference>
<dbReference type="Pfam" id="PF08747">
    <property type="entry name" value="BrxB"/>
    <property type="match status" value="1"/>
</dbReference>
<organism evidence="1 2">
    <name type="scientific">Desulfacinum infernum DSM 9756</name>
    <dbReference type="NCBI Taxonomy" id="1121391"/>
    <lineage>
        <taxon>Bacteria</taxon>
        <taxon>Pseudomonadati</taxon>
        <taxon>Thermodesulfobacteriota</taxon>
        <taxon>Syntrophobacteria</taxon>
        <taxon>Syntrophobacterales</taxon>
        <taxon>Syntrophobacteraceae</taxon>
        <taxon>Desulfacinum</taxon>
    </lineage>
</organism>
<evidence type="ECO:0000313" key="1">
    <source>
        <dbReference type="EMBL" id="SHF72998.1"/>
    </source>
</evidence>
<accession>A0A1M5E150</accession>